<feature type="compositionally biased region" description="Basic and acidic residues" evidence="23">
    <location>
        <begin position="498"/>
        <end position="517"/>
    </location>
</feature>
<feature type="domain" description="Daxx N-terminal Rassf1C-interacting" evidence="24">
    <location>
        <begin position="122"/>
        <end position="196"/>
    </location>
</feature>
<evidence type="ECO:0000256" key="15">
    <source>
        <dbReference type="ARBA" id="ARBA00022853"/>
    </source>
</evidence>
<evidence type="ECO:0000256" key="6">
    <source>
        <dbReference type="ARBA" id="ARBA00008592"/>
    </source>
</evidence>
<comment type="subcellular location">
    <subcellularLocation>
        <location evidence="3">Chromosome</location>
        <location evidence="3">Centromere</location>
    </subcellularLocation>
    <subcellularLocation>
        <location evidence="2">Cytoplasm</location>
    </subcellularLocation>
    <subcellularLocation>
        <location evidence="1">Nucleus</location>
        <location evidence="1">PML body</location>
    </subcellularLocation>
    <subcellularLocation>
        <location evidence="4">Nucleus</location>
        <location evidence="4">Nucleolus</location>
    </subcellularLocation>
    <subcellularLocation>
        <location evidence="5">Nucleus</location>
        <location evidence="5">Nucleoplasm</location>
    </subcellularLocation>
</comment>
<keyword evidence="27" id="KW-1185">Reference proteome</keyword>
<evidence type="ECO:0000256" key="18">
    <source>
        <dbReference type="ARBA" id="ARBA00023163"/>
    </source>
</evidence>
<dbReference type="CDD" id="cd13150">
    <property type="entry name" value="DAXX_histone_binding"/>
    <property type="match status" value="1"/>
</dbReference>
<dbReference type="GO" id="GO:0042393">
    <property type="term" value="F:histone binding"/>
    <property type="evidence" value="ECO:0007669"/>
    <property type="project" value="InterPro"/>
</dbReference>
<evidence type="ECO:0000256" key="9">
    <source>
        <dbReference type="ARBA" id="ARBA00022490"/>
    </source>
</evidence>
<feature type="compositionally biased region" description="Acidic residues" evidence="23">
    <location>
        <begin position="556"/>
        <end position="574"/>
    </location>
</feature>
<protein>
    <recommendedName>
        <fullName evidence="7">Death domain-associated protein 6</fullName>
    </recommendedName>
    <alternativeName>
        <fullName evidence="22">Daxx</fullName>
    </alternativeName>
</protein>
<dbReference type="Gene3D" id="1.20.58.2170">
    <property type="match status" value="1"/>
</dbReference>
<feature type="region of interest" description="Disordered" evidence="23">
    <location>
        <begin position="487"/>
        <end position="517"/>
    </location>
</feature>
<comment type="similarity">
    <text evidence="6">Belongs to the DAXX family.</text>
</comment>
<reference evidence="26" key="1">
    <citation type="submission" date="2022-01" db="EMBL/GenBank/DDBJ databases">
        <authorList>
            <person name="Braso-Vives M."/>
        </authorList>
    </citation>
    <scope>NUCLEOTIDE SEQUENCE</scope>
</reference>
<feature type="compositionally biased region" description="Polar residues" evidence="23">
    <location>
        <begin position="292"/>
        <end position="322"/>
    </location>
</feature>
<dbReference type="GO" id="GO:0050681">
    <property type="term" value="F:nuclear androgen receptor binding"/>
    <property type="evidence" value="ECO:0007669"/>
    <property type="project" value="TreeGrafter"/>
</dbReference>
<evidence type="ECO:0000256" key="14">
    <source>
        <dbReference type="ARBA" id="ARBA00022843"/>
    </source>
</evidence>
<evidence type="ECO:0000256" key="20">
    <source>
        <dbReference type="ARBA" id="ARBA00023242"/>
    </source>
</evidence>
<keyword evidence="20" id="KW-0539">Nucleus</keyword>
<evidence type="ECO:0000256" key="19">
    <source>
        <dbReference type="ARBA" id="ARBA00023186"/>
    </source>
</evidence>
<evidence type="ECO:0000259" key="25">
    <source>
        <dbReference type="Pfam" id="PF20920"/>
    </source>
</evidence>
<feature type="region of interest" description="Disordered" evidence="23">
    <location>
        <begin position="746"/>
        <end position="778"/>
    </location>
</feature>
<proteinExistence type="inferred from homology"/>
<dbReference type="GO" id="GO:0006915">
    <property type="term" value="P:apoptotic process"/>
    <property type="evidence" value="ECO:0007669"/>
    <property type="project" value="UniProtKB-KW"/>
</dbReference>
<evidence type="ECO:0000256" key="13">
    <source>
        <dbReference type="ARBA" id="ARBA00022703"/>
    </source>
</evidence>
<evidence type="ECO:0000313" key="27">
    <source>
        <dbReference type="Proteomes" id="UP000838412"/>
    </source>
</evidence>
<evidence type="ECO:0000313" key="26">
    <source>
        <dbReference type="EMBL" id="CAH1272441.1"/>
    </source>
</evidence>
<dbReference type="GO" id="GO:0005737">
    <property type="term" value="C:cytoplasm"/>
    <property type="evidence" value="ECO:0007669"/>
    <property type="project" value="UniProtKB-SubCell"/>
</dbReference>
<dbReference type="Proteomes" id="UP000838412">
    <property type="component" value="Chromosome 8"/>
</dbReference>
<dbReference type="InterPro" id="IPR046426">
    <property type="entry name" value="DAXX_histone-bd_sf"/>
</dbReference>
<feature type="region of interest" description="Disordered" evidence="23">
    <location>
        <begin position="533"/>
        <end position="578"/>
    </location>
</feature>
<keyword evidence="16" id="KW-0805">Transcription regulation</keyword>
<keyword evidence="13" id="KW-0053">Apoptosis</keyword>
<evidence type="ECO:0000256" key="2">
    <source>
        <dbReference type="ARBA" id="ARBA00004496"/>
    </source>
</evidence>
<dbReference type="PANTHER" id="PTHR12766:SF7">
    <property type="entry name" value="DEATH DOMAIN-ASSOCIATED PROTEIN 6"/>
    <property type="match status" value="1"/>
</dbReference>
<evidence type="ECO:0000256" key="11">
    <source>
        <dbReference type="ARBA" id="ARBA00022499"/>
    </source>
</evidence>
<accession>A0A8K0ACN4</accession>
<evidence type="ECO:0000256" key="23">
    <source>
        <dbReference type="SAM" id="MobiDB-lite"/>
    </source>
</evidence>
<keyword evidence="17" id="KW-0175">Coiled coil</keyword>
<evidence type="ECO:0000256" key="1">
    <source>
        <dbReference type="ARBA" id="ARBA00004322"/>
    </source>
</evidence>
<keyword evidence="8" id="KW-0158">Chromosome</keyword>
<name>A0A8K0ACN4_BRALA</name>
<feature type="compositionally biased region" description="Polar residues" evidence="23">
    <location>
        <begin position="813"/>
        <end position="823"/>
    </location>
</feature>
<feature type="compositionally biased region" description="Polar residues" evidence="23">
    <location>
        <begin position="747"/>
        <end position="761"/>
    </location>
</feature>
<dbReference type="Pfam" id="PF03344">
    <property type="entry name" value="Daxx"/>
    <property type="match status" value="1"/>
</dbReference>
<dbReference type="InterPro" id="IPR038298">
    <property type="entry name" value="Daxx_N_sf"/>
</dbReference>
<keyword evidence="9" id="KW-0963">Cytoplasm</keyword>
<feature type="region of interest" description="Disordered" evidence="23">
    <location>
        <begin position="612"/>
        <end position="697"/>
    </location>
</feature>
<keyword evidence="18" id="KW-0804">Transcription</keyword>
<dbReference type="OrthoDB" id="7492809at2759"/>
<feature type="compositionally biased region" description="Polar residues" evidence="23">
    <location>
        <begin position="64"/>
        <end position="76"/>
    </location>
</feature>
<dbReference type="GO" id="GO:0005730">
    <property type="term" value="C:nucleolus"/>
    <property type="evidence" value="ECO:0007669"/>
    <property type="project" value="UniProtKB-SubCell"/>
</dbReference>
<evidence type="ECO:0000256" key="8">
    <source>
        <dbReference type="ARBA" id="ARBA00022454"/>
    </source>
</evidence>
<evidence type="ECO:0000256" key="7">
    <source>
        <dbReference type="ARBA" id="ARBA00019298"/>
    </source>
</evidence>
<dbReference type="GO" id="GO:0000775">
    <property type="term" value="C:chromosome, centromeric region"/>
    <property type="evidence" value="ECO:0007669"/>
    <property type="project" value="UniProtKB-SubCell"/>
</dbReference>
<sequence>MADAGEGVEIVVLSSDTEEKRLKSEPHANGTSPDGAAVKSEPTGGDCGVKSASKLSLKRKREISGTSDNGENSSEPGSVCAPNSDVLPTSSGPVEMVNLPSSSSEVQTKSDAVINSARAEAAKKSFSEFVQLCSTLTKDKDVLKFLQKRFQAADSIYLSSQAFLDFLTKRSEKLKESGKKEVFVHMKAVIDNLKANKKCESGSEKGKGKSRRKGDQSGQDSSTEFSDTSDSSSAKRFKLDQLGLDETTSKGDKTKQNGLGGERNGQGKSEDDTGIDTEGSAVPSKEPLVSDQGKTSSAEDNPNNSSGDTETGQGAQASSSNGDAAESDRKAKKRQKQIRRLEKLLAIVSKEIKRLEAKEVSLDDLDDEDSTYIQEDRLKKRFNTIWNKLCELKGEEMVTGREVERTIKFKGTRFPEVNRRIMKFLRRIDAFPDFHDILAIIQKTNRKENLRLPPRHVHDLAKEAFTEIGDKFQRRRQRDLVQNFGSYLTDSFDPTSDPAKEDAELQQKLRDNRMHGKRRLDEVLEKYTRKQYEMHLDGETAQGSDTEDPPVRGEADVETEEDLDEDEMEDEEQLENSQVIEKVLEKADSEEEESMREITVVKPRKARKRFFPAFPDSDEGVEEDGTRAGIEGGSPVTFHQGSRCGDLLGETSGIGRVEKEEEKATSTTTTNEPLQMGVTEETTIMEPMENNEKEESSIDLAAETRERVDITENDPAVIENIPTNDLTEVKGISDITTTTDTIEILSSGESDVTDDSANWNNDENEVTCKNGRTPERHPLSRFSIDASMENGDSQDSDCVAIETVPDSRPAALSQDTVSSTSGPMTEHIERSNSPDIIVLSDSE</sequence>
<feature type="compositionally biased region" description="Basic and acidic residues" evidence="23">
    <location>
        <begin position="198"/>
        <end position="207"/>
    </location>
</feature>
<dbReference type="InterPro" id="IPR031333">
    <property type="entry name" value="Daxx_N"/>
</dbReference>
<keyword evidence="11" id="KW-1017">Isopeptide bond</keyword>
<dbReference type="GO" id="GO:0003714">
    <property type="term" value="F:transcription corepressor activity"/>
    <property type="evidence" value="ECO:0007669"/>
    <property type="project" value="TreeGrafter"/>
</dbReference>
<keyword evidence="15" id="KW-0156">Chromatin regulator</keyword>
<evidence type="ECO:0000256" key="17">
    <source>
        <dbReference type="ARBA" id="ARBA00023054"/>
    </source>
</evidence>
<dbReference type="GO" id="GO:0003713">
    <property type="term" value="F:transcription coactivator activity"/>
    <property type="evidence" value="ECO:0007669"/>
    <property type="project" value="TreeGrafter"/>
</dbReference>
<evidence type="ECO:0000256" key="5">
    <source>
        <dbReference type="ARBA" id="ARBA00004642"/>
    </source>
</evidence>
<feature type="compositionally biased region" description="Basic and acidic residues" evidence="23">
    <location>
        <begin position="17"/>
        <end position="26"/>
    </location>
</feature>
<dbReference type="GO" id="GO:0016605">
    <property type="term" value="C:PML body"/>
    <property type="evidence" value="ECO:0007669"/>
    <property type="project" value="UniProtKB-SubCell"/>
</dbReference>
<evidence type="ECO:0000256" key="3">
    <source>
        <dbReference type="ARBA" id="ARBA00004584"/>
    </source>
</evidence>
<feature type="compositionally biased region" description="Low complexity" evidence="23">
    <location>
        <begin position="220"/>
        <end position="232"/>
    </location>
</feature>
<dbReference type="Gene3D" id="1.10.8.810">
    <property type="entry name" value="Daxx helical bundle domain"/>
    <property type="match status" value="1"/>
</dbReference>
<feature type="region of interest" description="Disordered" evidence="23">
    <location>
        <begin position="1"/>
        <end position="93"/>
    </location>
</feature>
<dbReference type="GO" id="GO:0006334">
    <property type="term" value="P:nucleosome assembly"/>
    <property type="evidence" value="ECO:0007669"/>
    <property type="project" value="TreeGrafter"/>
</dbReference>
<keyword evidence="10" id="KW-0678">Repressor</keyword>
<evidence type="ECO:0000256" key="21">
    <source>
        <dbReference type="ARBA" id="ARBA00023328"/>
    </source>
</evidence>
<evidence type="ECO:0000256" key="10">
    <source>
        <dbReference type="ARBA" id="ARBA00022491"/>
    </source>
</evidence>
<feature type="domain" description="Daxx histone-binding" evidence="25">
    <location>
        <begin position="443"/>
        <end position="528"/>
    </location>
</feature>
<evidence type="ECO:0000256" key="22">
    <source>
        <dbReference type="ARBA" id="ARBA00029641"/>
    </source>
</evidence>
<dbReference type="PANTHER" id="PTHR12766">
    <property type="entry name" value="DEATH DOMAIN-ASSOCIATED PROTEIN 6 DAXX"/>
    <property type="match status" value="1"/>
</dbReference>
<evidence type="ECO:0000256" key="12">
    <source>
        <dbReference type="ARBA" id="ARBA00022553"/>
    </source>
</evidence>
<gene>
    <name evidence="26" type="primary">DAXX</name>
    <name evidence="26" type="ORF">BLAG_LOCUS24081</name>
</gene>
<dbReference type="FunFam" id="1.20.58.2170:FF:000001">
    <property type="entry name" value="Death domain-associated protein 6"/>
    <property type="match status" value="1"/>
</dbReference>
<organism evidence="26 27">
    <name type="scientific">Branchiostoma lanceolatum</name>
    <name type="common">Common lancelet</name>
    <name type="synonym">Amphioxus lanceolatum</name>
    <dbReference type="NCBI Taxonomy" id="7740"/>
    <lineage>
        <taxon>Eukaryota</taxon>
        <taxon>Metazoa</taxon>
        <taxon>Chordata</taxon>
        <taxon>Cephalochordata</taxon>
        <taxon>Leptocardii</taxon>
        <taxon>Amphioxiformes</taxon>
        <taxon>Branchiostomatidae</taxon>
        <taxon>Branchiostoma</taxon>
    </lineage>
</organism>
<dbReference type="AlphaFoldDB" id="A0A8K0ACN4"/>
<keyword evidence="12" id="KW-0597">Phosphoprotein</keyword>
<keyword evidence="21" id="KW-0137">Centromere</keyword>
<keyword evidence="14" id="KW-0832">Ubl conjugation</keyword>
<dbReference type="InterPro" id="IPR046378">
    <property type="entry name" value="DAXX_histone-bd"/>
</dbReference>
<evidence type="ECO:0000259" key="24">
    <source>
        <dbReference type="Pfam" id="PF03344"/>
    </source>
</evidence>
<dbReference type="Pfam" id="PF20920">
    <property type="entry name" value="DAXX_hist_bd"/>
    <property type="match status" value="1"/>
</dbReference>
<dbReference type="GO" id="GO:0042981">
    <property type="term" value="P:regulation of apoptotic process"/>
    <property type="evidence" value="ECO:0007669"/>
    <property type="project" value="TreeGrafter"/>
</dbReference>
<evidence type="ECO:0000256" key="4">
    <source>
        <dbReference type="ARBA" id="ARBA00004604"/>
    </source>
</evidence>
<feature type="region of interest" description="Disordered" evidence="23">
    <location>
        <begin position="806"/>
        <end position="843"/>
    </location>
</feature>
<dbReference type="EMBL" id="OV696693">
    <property type="protein sequence ID" value="CAH1272441.1"/>
    <property type="molecule type" value="Genomic_DNA"/>
</dbReference>
<feature type="region of interest" description="Disordered" evidence="23">
    <location>
        <begin position="198"/>
        <end position="335"/>
    </location>
</feature>
<keyword evidence="19" id="KW-0143">Chaperone</keyword>
<evidence type="ECO:0000256" key="16">
    <source>
        <dbReference type="ARBA" id="ARBA00023015"/>
    </source>
</evidence>